<name>A0A2A2J2E7_9BILA</name>
<protein>
    <submittedName>
        <fullName evidence="1">Uncharacterized protein</fullName>
    </submittedName>
</protein>
<proteinExistence type="predicted"/>
<gene>
    <name evidence="1" type="ORF">WR25_04096</name>
</gene>
<reference evidence="1 2" key="1">
    <citation type="journal article" date="2017" name="Curr. Biol.">
        <title>Genome architecture and evolution of a unichromosomal asexual nematode.</title>
        <authorList>
            <person name="Fradin H."/>
            <person name="Zegar C."/>
            <person name="Gutwein M."/>
            <person name="Lucas J."/>
            <person name="Kovtun M."/>
            <person name="Corcoran D."/>
            <person name="Baugh L.R."/>
            <person name="Kiontke K."/>
            <person name="Gunsalus K."/>
            <person name="Fitch D.H."/>
            <person name="Piano F."/>
        </authorList>
    </citation>
    <scope>NUCLEOTIDE SEQUENCE [LARGE SCALE GENOMIC DNA]</scope>
    <source>
        <strain evidence="1">PF1309</strain>
    </source>
</reference>
<dbReference type="EMBL" id="LIAE01010755">
    <property type="protein sequence ID" value="PAV55712.1"/>
    <property type="molecule type" value="Genomic_DNA"/>
</dbReference>
<comment type="caution">
    <text evidence="1">The sequence shown here is derived from an EMBL/GenBank/DDBJ whole genome shotgun (WGS) entry which is preliminary data.</text>
</comment>
<dbReference type="Proteomes" id="UP000218231">
    <property type="component" value="Unassembled WGS sequence"/>
</dbReference>
<evidence type="ECO:0000313" key="1">
    <source>
        <dbReference type="EMBL" id="PAV55712.1"/>
    </source>
</evidence>
<accession>A0A2A2J2E7</accession>
<sequence>MGNDGGIGAPEYHLQFSRGSFRIGLDSALQFVFVDGGWSFTALIFLEARISCREAIEPAIEYLTESSALTVCIVDVNGRSVRVVVLAPLVVDDCSKLGFICRGR</sequence>
<dbReference type="OrthoDB" id="2219495at2759"/>
<dbReference type="AlphaFoldDB" id="A0A2A2J2E7"/>
<evidence type="ECO:0000313" key="2">
    <source>
        <dbReference type="Proteomes" id="UP000218231"/>
    </source>
</evidence>
<keyword evidence="2" id="KW-1185">Reference proteome</keyword>
<organism evidence="1 2">
    <name type="scientific">Diploscapter pachys</name>
    <dbReference type="NCBI Taxonomy" id="2018661"/>
    <lineage>
        <taxon>Eukaryota</taxon>
        <taxon>Metazoa</taxon>
        <taxon>Ecdysozoa</taxon>
        <taxon>Nematoda</taxon>
        <taxon>Chromadorea</taxon>
        <taxon>Rhabditida</taxon>
        <taxon>Rhabditina</taxon>
        <taxon>Rhabditomorpha</taxon>
        <taxon>Rhabditoidea</taxon>
        <taxon>Rhabditidae</taxon>
        <taxon>Diploscapter</taxon>
    </lineage>
</organism>